<dbReference type="EMBL" id="MSFO01000004">
    <property type="protein sequence ID" value="PLB49742.1"/>
    <property type="molecule type" value="Genomic_DNA"/>
</dbReference>
<dbReference type="GeneID" id="36561010"/>
<dbReference type="STRING" id="1392250.A0A2I2GA34"/>
<name>A0A2I2GA34_9EURO</name>
<reference evidence="1 2" key="1">
    <citation type="submission" date="2016-12" db="EMBL/GenBank/DDBJ databases">
        <title>The genomes of Aspergillus section Nigri reveals drivers in fungal speciation.</title>
        <authorList>
            <consortium name="DOE Joint Genome Institute"/>
            <person name="Vesth T.C."/>
            <person name="Nybo J."/>
            <person name="Theobald S."/>
            <person name="Brandl J."/>
            <person name="Frisvad J.C."/>
            <person name="Nielsen K.F."/>
            <person name="Lyhne E.K."/>
            <person name="Kogle M.E."/>
            <person name="Kuo A."/>
            <person name="Riley R."/>
            <person name="Clum A."/>
            <person name="Nolan M."/>
            <person name="Lipzen A."/>
            <person name="Salamov A."/>
            <person name="Henrissat B."/>
            <person name="Wiebenga A."/>
            <person name="De Vries R.P."/>
            <person name="Grigoriev I.V."/>
            <person name="Mortensen U.H."/>
            <person name="Andersen M.R."/>
            <person name="Baker S.E."/>
        </authorList>
    </citation>
    <scope>NUCLEOTIDE SEQUENCE [LARGE SCALE GENOMIC DNA]</scope>
    <source>
        <strain evidence="1 2">IBT 23096</strain>
    </source>
</reference>
<keyword evidence="2" id="KW-1185">Reference proteome</keyword>
<dbReference type="AlphaFoldDB" id="A0A2I2GA34"/>
<dbReference type="VEuPathDB" id="FungiDB:P170DRAFT_476029"/>
<evidence type="ECO:0000313" key="1">
    <source>
        <dbReference type="EMBL" id="PLB49742.1"/>
    </source>
</evidence>
<dbReference type="OrthoDB" id="2103397at2759"/>
<organism evidence="1 2">
    <name type="scientific">Aspergillus steynii IBT 23096</name>
    <dbReference type="NCBI Taxonomy" id="1392250"/>
    <lineage>
        <taxon>Eukaryota</taxon>
        <taxon>Fungi</taxon>
        <taxon>Dikarya</taxon>
        <taxon>Ascomycota</taxon>
        <taxon>Pezizomycotina</taxon>
        <taxon>Eurotiomycetes</taxon>
        <taxon>Eurotiomycetidae</taxon>
        <taxon>Eurotiales</taxon>
        <taxon>Aspergillaceae</taxon>
        <taxon>Aspergillus</taxon>
        <taxon>Aspergillus subgen. Circumdati</taxon>
    </lineage>
</organism>
<dbReference type="Proteomes" id="UP000234275">
    <property type="component" value="Unassembled WGS sequence"/>
</dbReference>
<proteinExistence type="predicted"/>
<evidence type="ECO:0000313" key="2">
    <source>
        <dbReference type="Proteomes" id="UP000234275"/>
    </source>
</evidence>
<evidence type="ECO:0008006" key="3">
    <source>
        <dbReference type="Google" id="ProtNLM"/>
    </source>
</evidence>
<protein>
    <recommendedName>
        <fullName evidence="3">Fungal-type protein kinase domain-containing protein</fullName>
    </recommendedName>
</protein>
<dbReference type="RefSeq" id="XP_024705044.1">
    <property type="nucleotide sequence ID" value="XM_024853312.1"/>
</dbReference>
<comment type="caution">
    <text evidence="1">The sequence shown here is derived from an EMBL/GenBank/DDBJ whole genome shotgun (WGS) entry which is preliminary data.</text>
</comment>
<sequence>MAPRLPWFDELTKTLKALAKRLPKNDGKDLHDALELATKQSQEDGLPSQTVTAMDLGEMDTIFVTSLADYNLVVKGSPKNEALARIKIDLLFIAALAARKRAHPGASEPRESFESLREYRSLHMQVETRVHILWKYKGKLTDVTGKMDYSLWYGEDPTCQESNLVVVAAKSYAHNGFYQAICYMDTTIWGIATDGKEWKFIRLDADSTINFSVCFMHKGESSNVFGMICLMVHHAASLVTMAVAPESTR</sequence>
<gene>
    <name evidence="1" type="ORF">P170DRAFT_476029</name>
</gene>
<accession>A0A2I2GA34</accession>